<keyword evidence="3" id="KW-1185">Reference proteome</keyword>
<feature type="compositionally biased region" description="Basic and acidic residues" evidence="1">
    <location>
        <begin position="8"/>
        <end position="22"/>
    </location>
</feature>
<organism evidence="2 3">
    <name type="scientific">Burkholderia phage Momento</name>
    <dbReference type="NCBI Taxonomy" id="2924902"/>
    <lineage>
        <taxon>Viruses</taxon>
        <taxon>Duplodnaviria</taxon>
        <taxon>Heunggongvirae</taxon>
        <taxon>Uroviricota</taxon>
        <taxon>Caudoviricetes</taxon>
        <taxon>Peduoviridae</taxon>
        <taxon>Kayeltresvirus</taxon>
        <taxon>Kayeltresvirus momento</taxon>
    </lineage>
</organism>
<sequence>MPCTVSPLRRDSSASDDRRDVPRNSMQKAWS</sequence>
<accession>A0AAE9K650</accession>
<feature type="region of interest" description="Disordered" evidence="1">
    <location>
        <begin position="1"/>
        <end position="31"/>
    </location>
</feature>
<gene>
    <name evidence="2" type="ORF">CPT_Momento_007</name>
</gene>
<name>A0AAE9K650_9CAUD</name>
<dbReference type="EMBL" id="OM638611">
    <property type="protein sequence ID" value="UNY41837.1"/>
    <property type="molecule type" value="Genomic_DNA"/>
</dbReference>
<evidence type="ECO:0000313" key="2">
    <source>
        <dbReference type="EMBL" id="UNY41837.1"/>
    </source>
</evidence>
<proteinExistence type="predicted"/>
<protein>
    <submittedName>
        <fullName evidence="2">Uncharacterized protein</fullName>
    </submittedName>
</protein>
<evidence type="ECO:0000256" key="1">
    <source>
        <dbReference type="SAM" id="MobiDB-lite"/>
    </source>
</evidence>
<reference evidence="2" key="1">
    <citation type="submission" date="2022-02" db="EMBL/GenBank/DDBJ databases">
        <title>Burkholderia cenocepacia phage Momento.</title>
        <authorList>
            <person name="Le T."/>
            <person name="Hernandez I."/>
            <person name="Gill J."/>
            <person name="Liu M."/>
        </authorList>
    </citation>
    <scope>NUCLEOTIDE SEQUENCE</scope>
</reference>
<evidence type="ECO:0000313" key="3">
    <source>
        <dbReference type="Proteomes" id="UP000831025"/>
    </source>
</evidence>
<dbReference type="Proteomes" id="UP000831025">
    <property type="component" value="Segment"/>
</dbReference>